<accession>A2C5X3</accession>
<dbReference type="GO" id="GO:0016757">
    <property type="term" value="F:glycosyltransferase activity"/>
    <property type="evidence" value="ECO:0007669"/>
    <property type="project" value="InterPro"/>
</dbReference>
<name>A2C5X3_PROM3</name>
<dbReference type="HOGENOM" id="CLU_791525_0_0_3"/>
<dbReference type="EMBL" id="CP000554">
    <property type="protein sequence ID" value="ABM76883.1"/>
    <property type="molecule type" value="Genomic_DNA"/>
</dbReference>
<organism evidence="2 3">
    <name type="scientific">Prochlorococcus marinus (strain MIT 9303)</name>
    <dbReference type="NCBI Taxonomy" id="59922"/>
    <lineage>
        <taxon>Bacteria</taxon>
        <taxon>Bacillati</taxon>
        <taxon>Cyanobacteriota</taxon>
        <taxon>Cyanophyceae</taxon>
        <taxon>Synechococcales</taxon>
        <taxon>Prochlorococcaceae</taxon>
        <taxon>Prochlorococcus</taxon>
    </lineage>
</organism>
<proteinExistence type="predicted"/>
<dbReference type="STRING" id="59922.P9303_01281"/>
<evidence type="ECO:0000313" key="2">
    <source>
        <dbReference type="EMBL" id="ABM76883.1"/>
    </source>
</evidence>
<dbReference type="CAZy" id="GT4">
    <property type="family name" value="Glycosyltransferase Family 4"/>
</dbReference>
<dbReference type="AlphaFoldDB" id="A2C5X3"/>
<dbReference type="BioCyc" id="PMAR59922:G1G80-124-MONOMER"/>
<feature type="domain" description="Glycosyl transferase family 1" evidence="1">
    <location>
        <begin position="217"/>
        <end position="274"/>
    </location>
</feature>
<reference evidence="2 3" key="1">
    <citation type="journal article" date="2007" name="PLoS Genet.">
        <title>Patterns and implications of gene gain and loss in the evolution of Prochlorococcus.</title>
        <authorList>
            <person name="Kettler G.C."/>
            <person name="Martiny A.C."/>
            <person name="Huang K."/>
            <person name="Zucker J."/>
            <person name="Coleman M.L."/>
            <person name="Rodrigue S."/>
            <person name="Chen F."/>
            <person name="Lapidus A."/>
            <person name="Ferriera S."/>
            <person name="Johnson J."/>
            <person name="Steglich C."/>
            <person name="Church G.M."/>
            <person name="Richardson P."/>
            <person name="Chisholm S.W."/>
        </authorList>
    </citation>
    <scope>NUCLEOTIDE SEQUENCE [LARGE SCALE GENOMIC DNA]</scope>
    <source>
        <strain evidence="2 3">MIT 9303</strain>
    </source>
</reference>
<dbReference type="KEGG" id="pmf:P9303_01281"/>
<dbReference type="Gene3D" id="3.40.50.2000">
    <property type="entry name" value="Glycogen Phosphorylase B"/>
    <property type="match status" value="1"/>
</dbReference>
<dbReference type="Proteomes" id="UP000002274">
    <property type="component" value="Chromosome"/>
</dbReference>
<dbReference type="SUPFAM" id="SSF53756">
    <property type="entry name" value="UDP-Glycosyltransferase/glycogen phosphorylase"/>
    <property type="match status" value="1"/>
</dbReference>
<dbReference type="InterPro" id="IPR001296">
    <property type="entry name" value="Glyco_trans_1"/>
</dbReference>
<evidence type="ECO:0000313" key="3">
    <source>
        <dbReference type="Proteomes" id="UP000002274"/>
    </source>
</evidence>
<evidence type="ECO:0000259" key="1">
    <source>
        <dbReference type="Pfam" id="PF00534"/>
    </source>
</evidence>
<gene>
    <name evidence="2" type="ordered locus">P9303_01281</name>
</gene>
<protein>
    <recommendedName>
        <fullName evidence="1">Glycosyl transferase family 1 domain-containing protein</fullName>
    </recommendedName>
</protein>
<dbReference type="RefSeq" id="WP_011824814.1">
    <property type="nucleotide sequence ID" value="NC_008820.1"/>
</dbReference>
<dbReference type="Pfam" id="PF00534">
    <property type="entry name" value="Glycos_transf_1"/>
    <property type="match status" value="1"/>
</dbReference>
<sequence length="347" mass="39134">MNSDLQVKPLVRFLCIPDVDDRPIGGVKQIYRHVEHLCALGWDAAVLTETQGFKPSWFASQAPTISISNAHSLGELSSSGCILVLPETFISTNLSCILGYDLSKLPTVVFNQNAYYTYGQIHEGTALEIQRFYDNAQLLQVLAISEDTHAFLSRNLGLSDVMLSRIINAIEPTFVNDHPKSDLIHWMPRKNPEHVQAILLGIQRIQLKYGQGWQAAPLFNLSHSQVADRLNRSRIFLSFGHPEGFGLPIAEAMASGCYVIGYSGGGGRELFGFGTSQEINFGDWTSYLTAIKDVLIRFTEQPREMAFLLQRNSHAVRNLYSFDQERQSIALAWERIEQAFFSWREYQ</sequence>